<organism evidence="3 4">
    <name type="scientific">Ferviditalea candida</name>
    <dbReference type="NCBI Taxonomy" id="3108399"/>
    <lineage>
        <taxon>Bacteria</taxon>
        <taxon>Bacillati</taxon>
        <taxon>Bacillota</taxon>
        <taxon>Bacilli</taxon>
        <taxon>Bacillales</taxon>
        <taxon>Paenibacillaceae</taxon>
        <taxon>Ferviditalea</taxon>
    </lineage>
</organism>
<feature type="domain" description="HTH cro/C1-type" evidence="2">
    <location>
        <begin position="4"/>
        <end position="58"/>
    </location>
</feature>
<sequence>MSIVVTRRKELKWSQDKIAKKINISRQYYNEIENGKRTPSVKIAKELADLLGISWTIFFDKSVNK</sequence>
<accession>A0ABU5ZKK0</accession>
<dbReference type="Pfam" id="PF01381">
    <property type="entry name" value="HTH_3"/>
    <property type="match status" value="1"/>
</dbReference>
<dbReference type="InterPro" id="IPR001387">
    <property type="entry name" value="Cro/C1-type_HTH"/>
</dbReference>
<evidence type="ECO:0000313" key="3">
    <source>
        <dbReference type="EMBL" id="MEB3103044.1"/>
    </source>
</evidence>
<evidence type="ECO:0000259" key="2">
    <source>
        <dbReference type="PROSITE" id="PS50943"/>
    </source>
</evidence>
<name>A0ABU5ZKK0_9BACL</name>
<dbReference type="PROSITE" id="PS50943">
    <property type="entry name" value="HTH_CROC1"/>
    <property type="match status" value="1"/>
</dbReference>
<dbReference type="PANTHER" id="PTHR46558">
    <property type="entry name" value="TRACRIPTIONAL REGULATORY PROTEIN-RELATED-RELATED"/>
    <property type="match status" value="1"/>
</dbReference>
<proteinExistence type="predicted"/>
<gene>
    <name evidence="3" type="ORF">VF724_15415</name>
</gene>
<dbReference type="InterPro" id="IPR010982">
    <property type="entry name" value="Lambda_DNA-bd_dom_sf"/>
</dbReference>
<dbReference type="CDD" id="cd00093">
    <property type="entry name" value="HTH_XRE"/>
    <property type="match status" value="1"/>
</dbReference>
<reference evidence="3" key="1">
    <citation type="submission" date="2023-12" db="EMBL/GenBank/DDBJ databases">
        <title>Fervidustalea candida gen. nov., sp. nov., a novel member of the family Paenibacillaceae isolated from a geothermal area.</title>
        <authorList>
            <person name="Li W.-J."/>
            <person name="Jiao J.-Y."/>
            <person name="Chen Y."/>
        </authorList>
    </citation>
    <scope>NUCLEOTIDE SEQUENCE</scope>
    <source>
        <strain evidence="3">SYSU GA230002</strain>
    </source>
</reference>
<comment type="caution">
    <text evidence="3">The sequence shown here is derived from an EMBL/GenBank/DDBJ whole genome shotgun (WGS) entry which is preliminary data.</text>
</comment>
<dbReference type="PANTHER" id="PTHR46558:SF4">
    <property type="entry name" value="DNA-BIDING PHAGE PROTEIN"/>
    <property type="match status" value="1"/>
</dbReference>
<dbReference type="Gene3D" id="1.10.260.40">
    <property type="entry name" value="lambda repressor-like DNA-binding domains"/>
    <property type="match status" value="1"/>
</dbReference>
<dbReference type="EMBL" id="JAYJLD010000027">
    <property type="protein sequence ID" value="MEB3103044.1"/>
    <property type="molecule type" value="Genomic_DNA"/>
</dbReference>
<dbReference type="SUPFAM" id="SSF47413">
    <property type="entry name" value="lambda repressor-like DNA-binding domains"/>
    <property type="match status" value="1"/>
</dbReference>
<evidence type="ECO:0000256" key="1">
    <source>
        <dbReference type="ARBA" id="ARBA00023125"/>
    </source>
</evidence>
<keyword evidence="4" id="KW-1185">Reference proteome</keyword>
<dbReference type="RefSeq" id="WP_371755171.1">
    <property type="nucleotide sequence ID" value="NZ_JAYJLD010000027.1"/>
</dbReference>
<evidence type="ECO:0000313" key="4">
    <source>
        <dbReference type="Proteomes" id="UP001310386"/>
    </source>
</evidence>
<dbReference type="Proteomes" id="UP001310386">
    <property type="component" value="Unassembled WGS sequence"/>
</dbReference>
<dbReference type="SMART" id="SM00530">
    <property type="entry name" value="HTH_XRE"/>
    <property type="match status" value="1"/>
</dbReference>
<keyword evidence="1" id="KW-0238">DNA-binding</keyword>
<protein>
    <submittedName>
        <fullName evidence="3">Helix-turn-helix transcriptional regulator</fullName>
    </submittedName>
</protein>